<accession>A0A3S3PZD0</accession>
<keyword evidence="7 9" id="KW-0675">Receptor</keyword>
<dbReference type="EMBL" id="NCKU01001906">
    <property type="protein sequence ID" value="RWS10940.1"/>
    <property type="molecule type" value="Genomic_DNA"/>
</dbReference>
<dbReference type="Pfam" id="PF00001">
    <property type="entry name" value="7tm_1"/>
    <property type="match status" value="1"/>
</dbReference>
<dbReference type="PROSITE" id="PS50262">
    <property type="entry name" value="G_PROTEIN_RECEP_F1_2"/>
    <property type="match status" value="1"/>
</dbReference>
<reference evidence="12 13" key="1">
    <citation type="journal article" date="2018" name="Gigascience">
        <title>Genomes of trombidid mites reveal novel predicted allergens and laterally-transferred genes associated with secondary metabolism.</title>
        <authorList>
            <person name="Dong X."/>
            <person name="Chaisiri K."/>
            <person name="Xia D."/>
            <person name="Armstrong S.D."/>
            <person name="Fang Y."/>
            <person name="Donnelly M.J."/>
            <person name="Kadowaki T."/>
            <person name="McGarry J.W."/>
            <person name="Darby A.C."/>
            <person name="Makepeace B.L."/>
        </authorList>
    </citation>
    <scope>NUCLEOTIDE SEQUENCE [LARGE SCALE GENOMIC DNA]</scope>
    <source>
        <strain evidence="12">UoL-WK</strain>
    </source>
</reference>
<gene>
    <name evidence="12" type="ORF">B4U79_08735</name>
</gene>
<feature type="transmembrane region" description="Helical" evidence="10">
    <location>
        <begin position="12"/>
        <end position="32"/>
    </location>
</feature>
<dbReference type="InterPro" id="IPR050119">
    <property type="entry name" value="CCR1-9-like"/>
</dbReference>
<keyword evidence="3 9" id="KW-0812">Transmembrane</keyword>
<evidence type="ECO:0000256" key="2">
    <source>
        <dbReference type="ARBA" id="ARBA00010663"/>
    </source>
</evidence>
<comment type="subcellular location">
    <subcellularLocation>
        <location evidence="1">Membrane</location>
        <topology evidence="1">Multi-pass membrane protein</topology>
    </subcellularLocation>
</comment>
<dbReference type="OrthoDB" id="10044919at2759"/>
<dbReference type="SUPFAM" id="SSF81321">
    <property type="entry name" value="Family A G protein-coupled receptor-like"/>
    <property type="match status" value="1"/>
</dbReference>
<evidence type="ECO:0000256" key="7">
    <source>
        <dbReference type="ARBA" id="ARBA00023170"/>
    </source>
</evidence>
<dbReference type="GO" id="GO:0004930">
    <property type="term" value="F:G protein-coupled receptor activity"/>
    <property type="evidence" value="ECO:0007669"/>
    <property type="project" value="UniProtKB-KW"/>
</dbReference>
<dbReference type="AlphaFoldDB" id="A0A3S3PZD0"/>
<sequence>MAASLDYCFNALNLIIFVFGIIANLFTIFIVIKFGLTRHASIILILNLSIADSLSLCRLPFVIYENIIKNWAFGLTMCKAYRALILTSSLASCFTIVTITIERYVAVCFPLKIRTIHKRSFVIKCCLCSWFLAFLLRLPSIIFAQVAEETKNAANVTVFKCGTEWPKSIRFYAIGSTILIGFLIPCSVIIFVYCKIIVTLIKSKQFQTIWASRDSGNSRYEQFMLLALAIITSYIIFWSPYWALKFITMLKKKHTKSLHIVLEFFSILRFLHSATNPILYFALGPNFRNHFLKLFSKNEVSGVITMDTRSS</sequence>
<dbReference type="InterPro" id="IPR017452">
    <property type="entry name" value="GPCR_Rhodpsn_7TM"/>
</dbReference>
<feature type="transmembrane region" description="Helical" evidence="10">
    <location>
        <begin position="121"/>
        <end position="142"/>
    </location>
</feature>
<evidence type="ECO:0000256" key="10">
    <source>
        <dbReference type="SAM" id="Phobius"/>
    </source>
</evidence>
<proteinExistence type="inferred from homology"/>
<feature type="transmembrane region" description="Helical" evidence="10">
    <location>
        <begin position="83"/>
        <end position="101"/>
    </location>
</feature>
<protein>
    <submittedName>
        <fullName evidence="12">Somatostatin receptor type 2-like protein</fullName>
    </submittedName>
</protein>
<feature type="transmembrane region" description="Helical" evidence="10">
    <location>
        <begin position="223"/>
        <end position="244"/>
    </location>
</feature>
<feature type="transmembrane region" description="Helical" evidence="10">
    <location>
        <begin position="44"/>
        <end position="63"/>
    </location>
</feature>
<name>A0A3S3PZD0_9ACAR</name>
<evidence type="ECO:0000313" key="12">
    <source>
        <dbReference type="EMBL" id="RWS10940.1"/>
    </source>
</evidence>
<comment type="caution">
    <text evidence="12">The sequence shown here is derived from an EMBL/GenBank/DDBJ whole genome shotgun (WGS) entry which is preliminary data.</text>
</comment>
<organism evidence="12 13">
    <name type="scientific">Dinothrombium tinctorium</name>
    <dbReference type="NCBI Taxonomy" id="1965070"/>
    <lineage>
        <taxon>Eukaryota</taxon>
        <taxon>Metazoa</taxon>
        <taxon>Ecdysozoa</taxon>
        <taxon>Arthropoda</taxon>
        <taxon>Chelicerata</taxon>
        <taxon>Arachnida</taxon>
        <taxon>Acari</taxon>
        <taxon>Acariformes</taxon>
        <taxon>Trombidiformes</taxon>
        <taxon>Prostigmata</taxon>
        <taxon>Anystina</taxon>
        <taxon>Parasitengona</taxon>
        <taxon>Trombidioidea</taxon>
        <taxon>Trombidiidae</taxon>
        <taxon>Dinothrombium</taxon>
    </lineage>
</organism>
<keyword evidence="6 10" id="KW-0472">Membrane</keyword>
<evidence type="ECO:0000256" key="4">
    <source>
        <dbReference type="ARBA" id="ARBA00022989"/>
    </source>
</evidence>
<dbReference type="PANTHER" id="PTHR10489:SF932">
    <property type="entry name" value="G-PROTEIN COUPLED RECEPTORS FAMILY 1 PROFILE DOMAIN-CONTAINING PROTEIN"/>
    <property type="match status" value="1"/>
</dbReference>
<dbReference type="Proteomes" id="UP000285301">
    <property type="component" value="Unassembled WGS sequence"/>
</dbReference>
<evidence type="ECO:0000256" key="6">
    <source>
        <dbReference type="ARBA" id="ARBA00023136"/>
    </source>
</evidence>
<comment type="similarity">
    <text evidence="2 9">Belongs to the G-protein coupled receptor 1 family.</text>
</comment>
<keyword evidence="5 9" id="KW-0297">G-protein coupled receptor</keyword>
<dbReference type="PANTHER" id="PTHR10489">
    <property type="entry name" value="CELL ADHESION MOLECULE"/>
    <property type="match status" value="1"/>
</dbReference>
<dbReference type="PRINTS" id="PR00237">
    <property type="entry name" value="GPCRRHODOPSN"/>
</dbReference>
<evidence type="ECO:0000256" key="3">
    <source>
        <dbReference type="ARBA" id="ARBA00022692"/>
    </source>
</evidence>
<feature type="domain" description="G-protein coupled receptors family 1 profile" evidence="11">
    <location>
        <begin position="23"/>
        <end position="280"/>
    </location>
</feature>
<evidence type="ECO:0000256" key="1">
    <source>
        <dbReference type="ARBA" id="ARBA00004141"/>
    </source>
</evidence>
<dbReference type="InterPro" id="IPR000276">
    <property type="entry name" value="GPCR_Rhodpsn"/>
</dbReference>
<evidence type="ECO:0000259" key="11">
    <source>
        <dbReference type="PROSITE" id="PS50262"/>
    </source>
</evidence>
<keyword evidence="13" id="KW-1185">Reference proteome</keyword>
<evidence type="ECO:0000256" key="9">
    <source>
        <dbReference type="RuleBase" id="RU000688"/>
    </source>
</evidence>
<evidence type="ECO:0000256" key="5">
    <source>
        <dbReference type="ARBA" id="ARBA00023040"/>
    </source>
</evidence>
<evidence type="ECO:0000256" key="8">
    <source>
        <dbReference type="ARBA" id="ARBA00023224"/>
    </source>
</evidence>
<keyword evidence="4 10" id="KW-1133">Transmembrane helix</keyword>
<dbReference type="STRING" id="1965070.A0A3S3PZD0"/>
<dbReference type="Gene3D" id="1.20.1070.10">
    <property type="entry name" value="Rhodopsin 7-helix transmembrane proteins"/>
    <property type="match status" value="1"/>
</dbReference>
<feature type="transmembrane region" description="Helical" evidence="10">
    <location>
        <begin position="169"/>
        <end position="194"/>
    </location>
</feature>
<evidence type="ECO:0000313" key="13">
    <source>
        <dbReference type="Proteomes" id="UP000285301"/>
    </source>
</evidence>
<keyword evidence="8 9" id="KW-0807">Transducer</keyword>
<dbReference type="PROSITE" id="PS00237">
    <property type="entry name" value="G_PROTEIN_RECEP_F1_1"/>
    <property type="match status" value="1"/>
</dbReference>
<dbReference type="GO" id="GO:0016020">
    <property type="term" value="C:membrane"/>
    <property type="evidence" value="ECO:0007669"/>
    <property type="project" value="UniProtKB-SubCell"/>
</dbReference>